<dbReference type="PANTHER" id="PTHR38447">
    <property type="entry name" value="TRANSCRIPTION FACTOR YDEB-RELATED"/>
    <property type="match status" value="1"/>
</dbReference>
<dbReference type="HOGENOM" id="CLU_048259_1_1_9"/>
<dbReference type="eggNOG" id="COG1329">
    <property type="taxonomic scope" value="Bacteria"/>
</dbReference>
<dbReference type="InterPro" id="IPR003711">
    <property type="entry name" value="CarD-like/TRCF_RID"/>
</dbReference>
<protein>
    <recommendedName>
        <fullName evidence="1">CarD-like/TRCF RNAP-interacting domain-containing protein</fullName>
    </recommendedName>
</protein>
<gene>
    <name evidence="2" type="ordered locus">SELR_07640</name>
</gene>
<dbReference type="AlphaFoldDB" id="I0GNY5"/>
<dbReference type="InterPro" id="IPR036101">
    <property type="entry name" value="CarD-like/TRCF_RID_sf"/>
</dbReference>
<feature type="domain" description="CarD-like/TRCF RNAP-interacting" evidence="1">
    <location>
        <begin position="1"/>
        <end position="111"/>
    </location>
</feature>
<dbReference type="Pfam" id="PF21095">
    <property type="entry name" value="CarD_C"/>
    <property type="match status" value="1"/>
</dbReference>
<accession>I0GNY5</accession>
<proteinExistence type="predicted"/>
<dbReference type="KEGG" id="sri:SELR_07640"/>
<dbReference type="InterPro" id="IPR048792">
    <property type="entry name" value="CarD_C"/>
</dbReference>
<organism evidence="2 3">
    <name type="scientific">Selenomonas ruminantium subsp. lactilytica (strain NBRC 103574 / TAM6421)</name>
    <dbReference type="NCBI Taxonomy" id="927704"/>
    <lineage>
        <taxon>Bacteria</taxon>
        <taxon>Bacillati</taxon>
        <taxon>Bacillota</taxon>
        <taxon>Negativicutes</taxon>
        <taxon>Selenomonadales</taxon>
        <taxon>Selenomonadaceae</taxon>
        <taxon>Selenomonas</taxon>
    </lineage>
</organism>
<evidence type="ECO:0000313" key="3">
    <source>
        <dbReference type="Proteomes" id="UP000007887"/>
    </source>
</evidence>
<dbReference type="GO" id="GO:0009303">
    <property type="term" value="P:rRNA transcription"/>
    <property type="evidence" value="ECO:0007669"/>
    <property type="project" value="TreeGrafter"/>
</dbReference>
<dbReference type="RefSeq" id="WP_014423911.1">
    <property type="nucleotide sequence ID" value="NC_017068.1"/>
</dbReference>
<dbReference type="Pfam" id="PF02559">
    <property type="entry name" value="CarD_TRCF_RID"/>
    <property type="match status" value="1"/>
</dbReference>
<sequence length="163" mass="18342">MLQIGDKVVYPMHGAGIIAGIEKCDFLGEGRSYYVLQMPLGDMKVMIPADRADHIGLRDVISEERVDEVRDVLEDEPDRLMGTWNRRYHTNLERLKSGDICDAAAVARNLVVQERERRISAGERRLLDLARQIVVSELVYACDKSPAEVEGWMDDILAANGSK</sequence>
<dbReference type="PATRIC" id="fig|927704.6.peg.783"/>
<evidence type="ECO:0000313" key="2">
    <source>
        <dbReference type="EMBL" id="BAL82472.1"/>
    </source>
</evidence>
<dbReference type="SMART" id="SM01058">
    <property type="entry name" value="CarD_TRCF"/>
    <property type="match status" value="1"/>
</dbReference>
<dbReference type="OrthoDB" id="9786074at2"/>
<dbReference type="Proteomes" id="UP000007887">
    <property type="component" value="Chromosome"/>
</dbReference>
<dbReference type="PANTHER" id="PTHR38447:SF1">
    <property type="entry name" value="RNA POLYMERASE-BINDING TRANSCRIPTION FACTOR CARD"/>
    <property type="match status" value="1"/>
</dbReference>
<dbReference type="InterPro" id="IPR052531">
    <property type="entry name" value="CarD-like_regulator"/>
</dbReference>
<name>I0GNY5_SELRL</name>
<dbReference type="EMBL" id="AP012292">
    <property type="protein sequence ID" value="BAL82472.1"/>
    <property type="molecule type" value="Genomic_DNA"/>
</dbReference>
<dbReference type="SUPFAM" id="SSF141259">
    <property type="entry name" value="CarD-like"/>
    <property type="match status" value="1"/>
</dbReference>
<evidence type="ECO:0000259" key="1">
    <source>
        <dbReference type="SMART" id="SM01058"/>
    </source>
</evidence>
<dbReference type="InterPro" id="IPR042215">
    <property type="entry name" value="CarD-like_C"/>
</dbReference>
<dbReference type="Gene3D" id="1.20.58.1290">
    <property type="entry name" value="CarD-like, C-terminal domain"/>
    <property type="match status" value="1"/>
</dbReference>
<reference evidence="2 3" key="1">
    <citation type="submission" date="2011-10" db="EMBL/GenBank/DDBJ databases">
        <title>Whole genome sequence of Selenomonas ruminantium subsp. lactilytica TAM6421.</title>
        <authorList>
            <person name="Oguchi A."/>
            <person name="Ankai A."/>
            <person name="Kaneko J."/>
            <person name="Yamada-Narita S."/>
            <person name="Fukui S."/>
            <person name="Takahashi M."/>
            <person name="Onodera T."/>
            <person name="Kojima S."/>
            <person name="Fushimi T."/>
            <person name="Abe N."/>
            <person name="Kamio Y."/>
            <person name="Yamazaki S."/>
            <person name="Fujita N."/>
        </authorList>
    </citation>
    <scope>NUCLEOTIDE SEQUENCE [LARGE SCALE GENOMIC DNA]</scope>
    <source>
        <strain evidence="3">NBRC 103574 / TAM6421</strain>
    </source>
</reference>
<dbReference type="Gene3D" id="2.40.10.170">
    <property type="match status" value="1"/>
</dbReference>